<dbReference type="FunFam" id="3.40.50.790:FF:000001">
    <property type="entry name" value="50S ribosomal protein L1"/>
    <property type="match status" value="1"/>
</dbReference>
<sequence length="359" mass="39412">MPTTAPCRRAIGRALAHGATTIASSMPMSTSRCLARASRPSSTFARQDARISRHPIITLPFLHSHAFSTSPSLAAFQKKPKSSKTEKKKKPKTHWKIWNHAEVPKWALMDAVRYIRAFEVSNDPRQMKYDLAVKLYTVKNGPTVKSRVQLPKAVRTDLRICIFAEGKQAELARKAGAAIVGTTEVWEQIKNGKIDFDRCLCHKSVYPAFQKANLGRILGPKGLMPSQKAGTVVGSVADAVTSMIGASEYRERVGVVRIAIGQLSFTAEELRDNIKVFMEALAKDVARIEDYDKRINEVVLSSTHSPGFSLSGEFRSDIGDEGNAALNPAFDLAGELEEPDGLEESEEGDGEELPHPLAE</sequence>
<evidence type="ECO:0000313" key="5">
    <source>
        <dbReference type="EMBL" id="EWC45013.1"/>
    </source>
</evidence>
<evidence type="ECO:0000256" key="2">
    <source>
        <dbReference type="ARBA" id="ARBA00022980"/>
    </source>
</evidence>
<dbReference type="Pfam" id="PF00687">
    <property type="entry name" value="Ribosomal_L1"/>
    <property type="match status" value="1"/>
</dbReference>
<evidence type="ECO:0000313" key="6">
    <source>
        <dbReference type="Proteomes" id="UP000024837"/>
    </source>
</evidence>
<dbReference type="AlphaFoldDB" id="W7HYJ0"/>
<gene>
    <name evidence="5" type="ORF">DRE_06293</name>
</gene>
<dbReference type="Gene3D" id="3.30.190.20">
    <property type="match status" value="1"/>
</dbReference>
<comment type="similarity">
    <text evidence="1">Belongs to the universal ribosomal protein uL1 family.</text>
</comment>
<evidence type="ECO:0008006" key="7">
    <source>
        <dbReference type="Google" id="ProtNLM"/>
    </source>
</evidence>
<dbReference type="SUPFAM" id="SSF56808">
    <property type="entry name" value="Ribosomal protein L1"/>
    <property type="match status" value="1"/>
</dbReference>
<dbReference type="CDD" id="cd00403">
    <property type="entry name" value="Ribosomal_L1"/>
    <property type="match status" value="1"/>
</dbReference>
<dbReference type="Proteomes" id="UP000024837">
    <property type="component" value="Unassembled WGS sequence"/>
</dbReference>
<proteinExistence type="inferred from homology"/>
<feature type="region of interest" description="Disordered" evidence="4">
    <location>
        <begin position="319"/>
        <end position="359"/>
    </location>
</feature>
<dbReference type="GO" id="GO:0003735">
    <property type="term" value="F:structural constituent of ribosome"/>
    <property type="evidence" value="ECO:0007669"/>
    <property type="project" value="TreeGrafter"/>
</dbReference>
<dbReference type="EMBL" id="KI966432">
    <property type="protein sequence ID" value="EWC45013.1"/>
    <property type="molecule type" value="Genomic_DNA"/>
</dbReference>
<dbReference type="PANTHER" id="PTHR36427">
    <property type="entry name" value="54S RIBOSOMAL PROTEIN L1, MITOCHONDRIAL"/>
    <property type="match status" value="1"/>
</dbReference>
<protein>
    <recommendedName>
        <fullName evidence="7">Ribosomal protein L1</fullName>
    </recommendedName>
</protein>
<reference evidence="5 6" key="1">
    <citation type="submission" date="2013-05" db="EMBL/GenBank/DDBJ databases">
        <title>Drechslerella stenobrocha genome reveals carnivorous origination and mechanical trapping mechanism of predatory fungi.</title>
        <authorList>
            <person name="Liu X."/>
            <person name="Zhang W."/>
            <person name="Liu K."/>
        </authorList>
    </citation>
    <scope>NUCLEOTIDE SEQUENCE [LARGE SCALE GENOMIC DNA]</scope>
    <source>
        <strain evidence="5 6">248</strain>
    </source>
</reference>
<evidence type="ECO:0000256" key="3">
    <source>
        <dbReference type="ARBA" id="ARBA00023274"/>
    </source>
</evidence>
<feature type="compositionally biased region" description="Basic residues" evidence="4">
    <location>
        <begin position="78"/>
        <end position="93"/>
    </location>
</feature>
<dbReference type="HOGENOM" id="CLU_062853_1_0_1"/>
<keyword evidence="3" id="KW-0687">Ribonucleoprotein</keyword>
<dbReference type="OrthoDB" id="1747252at2759"/>
<feature type="region of interest" description="Disordered" evidence="4">
    <location>
        <begin position="73"/>
        <end position="93"/>
    </location>
</feature>
<dbReference type="InterPro" id="IPR016095">
    <property type="entry name" value="Ribosomal_uL1_3-a/b-sand"/>
</dbReference>
<evidence type="ECO:0000256" key="4">
    <source>
        <dbReference type="SAM" id="MobiDB-lite"/>
    </source>
</evidence>
<feature type="compositionally biased region" description="Acidic residues" evidence="4">
    <location>
        <begin position="334"/>
        <end position="351"/>
    </location>
</feature>
<evidence type="ECO:0000256" key="1">
    <source>
        <dbReference type="ARBA" id="ARBA00010531"/>
    </source>
</evidence>
<accession>W7HYJ0</accession>
<keyword evidence="6" id="KW-1185">Reference proteome</keyword>
<dbReference type="PANTHER" id="PTHR36427:SF3">
    <property type="entry name" value="LARGE RIBOSOMAL SUBUNIT PROTEIN UL1M"/>
    <property type="match status" value="1"/>
</dbReference>
<dbReference type="Gene3D" id="3.40.50.790">
    <property type="match status" value="1"/>
</dbReference>
<name>W7HYJ0_9PEZI</name>
<dbReference type="InterPro" id="IPR023674">
    <property type="entry name" value="Ribosomal_uL1-like"/>
</dbReference>
<dbReference type="GO" id="GO:0005762">
    <property type="term" value="C:mitochondrial large ribosomal subunit"/>
    <property type="evidence" value="ECO:0007669"/>
    <property type="project" value="TreeGrafter"/>
</dbReference>
<dbReference type="InterPro" id="IPR028364">
    <property type="entry name" value="Ribosomal_uL1/biogenesis"/>
</dbReference>
<keyword evidence="2" id="KW-0689">Ribosomal protein</keyword>
<organism evidence="5 6">
    <name type="scientific">Drechslerella stenobrocha 248</name>
    <dbReference type="NCBI Taxonomy" id="1043628"/>
    <lineage>
        <taxon>Eukaryota</taxon>
        <taxon>Fungi</taxon>
        <taxon>Dikarya</taxon>
        <taxon>Ascomycota</taxon>
        <taxon>Pezizomycotina</taxon>
        <taxon>Orbiliomycetes</taxon>
        <taxon>Orbiliales</taxon>
        <taxon>Orbiliaceae</taxon>
        <taxon>Drechslerella</taxon>
    </lineage>
</organism>